<gene>
    <name evidence="5" type="ORF">HPP92_012772</name>
</gene>
<dbReference type="OrthoDB" id="1480833at2759"/>
<protein>
    <recommendedName>
        <fullName evidence="4">Knottins-like domain-containing protein</fullName>
    </recommendedName>
</protein>
<dbReference type="InterPro" id="IPR003614">
    <property type="entry name" value="Knottins"/>
</dbReference>
<dbReference type="Proteomes" id="UP000639772">
    <property type="component" value="Chromosome 6"/>
</dbReference>
<evidence type="ECO:0000256" key="1">
    <source>
        <dbReference type="ARBA" id="ARBA00022729"/>
    </source>
</evidence>
<dbReference type="Pfam" id="PF00304">
    <property type="entry name" value="Gamma-thionin"/>
    <property type="match status" value="1"/>
</dbReference>
<evidence type="ECO:0000259" key="4">
    <source>
        <dbReference type="SMART" id="SM00505"/>
    </source>
</evidence>
<evidence type="ECO:0000313" key="5">
    <source>
        <dbReference type="EMBL" id="KAG0478053.1"/>
    </source>
</evidence>
<keyword evidence="1 3" id="KW-0732">Signal</keyword>
<dbReference type="Gene3D" id="3.30.30.10">
    <property type="entry name" value="Knottin, scorpion toxin-like"/>
    <property type="match status" value="1"/>
</dbReference>
<dbReference type="EMBL" id="JADCNM010000006">
    <property type="protein sequence ID" value="KAG0478053.1"/>
    <property type="molecule type" value="Genomic_DNA"/>
</dbReference>
<name>A0A835R145_VANPL</name>
<accession>A0A835R145</accession>
<evidence type="ECO:0000256" key="3">
    <source>
        <dbReference type="SAM" id="SignalP"/>
    </source>
</evidence>
<feature type="signal peptide" evidence="3">
    <location>
        <begin position="1"/>
        <end position="27"/>
    </location>
</feature>
<dbReference type="InterPro" id="IPR008176">
    <property type="entry name" value="Defensin_plant"/>
</dbReference>
<dbReference type="AlphaFoldDB" id="A0A835R145"/>
<feature type="chain" id="PRO_5032621327" description="Knottins-like domain-containing protein" evidence="3">
    <location>
        <begin position="28"/>
        <end position="89"/>
    </location>
</feature>
<sequence>MEKKGSSSAFFLLLLLFFSGNMSFSEARRCRAQSFTFKGICYSSHSCALVCKKEGYETGHCSRREQHKIFCICAFKSLNQTKDTLQELD</sequence>
<feature type="domain" description="Knottins-like" evidence="4">
    <location>
        <begin position="29"/>
        <end position="77"/>
    </location>
</feature>
<evidence type="ECO:0000256" key="2">
    <source>
        <dbReference type="ARBA" id="ARBA00023157"/>
    </source>
</evidence>
<dbReference type="SMART" id="SM00505">
    <property type="entry name" value="Knot1"/>
    <property type="match status" value="1"/>
</dbReference>
<dbReference type="SUPFAM" id="SSF57095">
    <property type="entry name" value="Scorpion toxin-like"/>
    <property type="match status" value="1"/>
</dbReference>
<keyword evidence="2" id="KW-1015">Disulfide bond</keyword>
<organism evidence="5 6">
    <name type="scientific">Vanilla planifolia</name>
    <name type="common">Vanilla</name>
    <dbReference type="NCBI Taxonomy" id="51239"/>
    <lineage>
        <taxon>Eukaryota</taxon>
        <taxon>Viridiplantae</taxon>
        <taxon>Streptophyta</taxon>
        <taxon>Embryophyta</taxon>
        <taxon>Tracheophyta</taxon>
        <taxon>Spermatophyta</taxon>
        <taxon>Magnoliopsida</taxon>
        <taxon>Liliopsida</taxon>
        <taxon>Asparagales</taxon>
        <taxon>Orchidaceae</taxon>
        <taxon>Vanilloideae</taxon>
        <taxon>Vanilleae</taxon>
        <taxon>Vanilla</taxon>
    </lineage>
</organism>
<dbReference type="InterPro" id="IPR036574">
    <property type="entry name" value="Scorpion_toxin-like_sf"/>
</dbReference>
<evidence type="ECO:0000313" key="6">
    <source>
        <dbReference type="Proteomes" id="UP000639772"/>
    </source>
</evidence>
<dbReference type="PANTHER" id="PTHR33147:SF39">
    <property type="entry name" value="DRO1 PROTEIN-RELATED"/>
    <property type="match status" value="1"/>
</dbReference>
<dbReference type="PANTHER" id="PTHR33147">
    <property type="entry name" value="DEFENSIN-LIKE PROTEIN 1"/>
    <property type="match status" value="1"/>
</dbReference>
<reference evidence="5 6" key="1">
    <citation type="journal article" date="2020" name="Nat. Food">
        <title>A phased Vanilla planifolia genome enables genetic improvement of flavour and production.</title>
        <authorList>
            <person name="Hasing T."/>
            <person name="Tang H."/>
            <person name="Brym M."/>
            <person name="Khazi F."/>
            <person name="Huang T."/>
            <person name="Chambers A.H."/>
        </authorList>
    </citation>
    <scope>NUCLEOTIDE SEQUENCE [LARGE SCALE GENOMIC DNA]</scope>
    <source>
        <tissue evidence="5">Leaf</tissue>
    </source>
</reference>
<proteinExistence type="predicted"/>
<dbReference type="PROSITE" id="PS00940">
    <property type="entry name" value="GAMMA_THIONIN"/>
    <property type="match status" value="1"/>
</dbReference>
<dbReference type="GO" id="GO:0006952">
    <property type="term" value="P:defense response"/>
    <property type="evidence" value="ECO:0007669"/>
    <property type="project" value="InterPro"/>
</dbReference>
<comment type="caution">
    <text evidence="5">The sequence shown here is derived from an EMBL/GenBank/DDBJ whole genome shotgun (WGS) entry which is preliminary data.</text>
</comment>